<dbReference type="OMA" id="HNSARRF"/>
<keyword evidence="2" id="KW-1185">Reference proteome</keyword>
<evidence type="ECO:0000313" key="1">
    <source>
        <dbReference type="EMBL" id="PRQ32890.1"/>
    </source>
</evidence>
<dbReference type="AlphaFoldDB" id="A0A2P6QFD6"/>
<reference evidence="1 2" key="1">
    <citation type="journal article" date="2018" name="Nat. Genet.">
        <title>The Rosa genome provides new insights in the design of modern roses.</title>
        <authorList>
            <person name="Bendahmane M."/>
        </authorList>
    </citation>
    <scope>NUCLEOTIDE SEQUENCE [LARGE SCALE GENOMIC DNA]</scope>
    <source>
        <strain evidence="2">cv. Old Blush</strain>
    </source>
</reference>
<name>A0A2P6QFD6_ROSCH</name>
<protein>
    <submittedName>
        <fullName evidence="1">Uncharacterized protein</fullName>
    </submittedName>
</protein>
<accession>A0A2P6QFD6</accession>
<sequence length="161" mass="18799">MQFLMGLNESYSNNRGSILMMNPLPDTKKVRSLILQHERQMEATTCRERPPISLAMQAARTSGTSKTMFFRKPLNCTYCEEENHLVDRYYYLKGFPVGHKWHVKNVKPRNKRPAAYNVETKTEPANESPTFTAEEYKQIMALLHNKNGRGKEEDDWPRQAF</sequence>
<organism evidence="1 2">
    <name type="scientific">Rosa chinensis</name>
    <name type="common">China rose</name>
    <dbReference type="NCBI Taxonomy" id="74649"/>
    <lineage>
        <taxon>Eukaryota</taxon>
        <taxon>Viridiplantae</taxon>
        <taxon>Streptophyta</taxon>
        <taxon>Embryophyta</taxon>
        <taxon>Tracheophyta</taxon>
        <taxon>Spermatophyta</taxon>
        <taxon>Magnoliopsida</taxon>
        <taxon>eudicotyledons</taxon>
        <taxon>Gunneridae</taxon>
        <taxon>Pentapetalae</taxon>
        <taxon>rosids</taxon>
        <taxon>fabids</taxon>
        <taxon>Rosales</taxon>
        <taxon>Rosaceae</taxon>
        <taxon>Rosoideae</taxon>
        <taxon>Rosoideae incertae sedis</taxon>
        <taxon>Rosa</taxon>
    </lineage>
</organism>
<evidence type="ECO:0000313" key="2">
    <source>
        <dbReference type="Proteomes" id="UP000238479"/>
    </source>
</evidence>
<comment type="caution">
    <text evidence="1">The sequence shown here is derived from an EMBL/GenBank/DDBJ whole genome shotgun (WGS) entry which is preliminary data.</text>
</comment>
<dbReference type="OrthoDB" id="1750137at2759"/>
<dbReference type="PANTHER" id="PTHR34222:SF99">
    <property type="entry name" value="PROTEIN, PUTATIVE-RELATED"/>
    <property type="match status" value="1"/>
</dbReference>
<proteinExistence type="predicted"/>
<dbReference type="EMBL" id="PDCK01000043">
    <property type="protein sequence ID" value="PRQ32890.1"/>
    <property type="molecule type" value="Genomic_DNA"/>
</dbReference>
<dbReference type="PANTHER" id="PTHR34222">
    <property type="entry name" value="GAG_PRE-INTEGRS DOMAIN-CONTAINING PROTEIN"/>
    <property type="match status" value="1"/>
</dbReference>
<dbReference type="Gramene" id="PRQ32890">
    <property type="protein sequence ID" value="PRQ32890"/>
    <property type="gene ID" value="RchiOBHm_Chr5g0051431"/>
</dbReference>
<dbReference type="Proteomes" id="UP000238479">
    <property type="component" value="Chromosome 5"/>
</dbReference>
<gene>
    <name evidence="1" type="ORF">RchiOBHm_Chr5g0051431</name>
</gene>